<feature type="compositionally biased region" description="Gly residues" evidence="1">
    <location>
        <begin position="133"/>
        <end position="153"/>
    </location>
</feature>
<keyword evidence="2" id="KW-0732">Signal</keyword>
<dbReference type="EMBL" id="QUNO01000012">
    <property type="protein sequence ID" value="REH40920.1"/>
    <property type="molecule type" value="Genomic_DNA"/>
</dbReference>
<reference evidence="3 4" key="1">
    <citation type="submission" date="2018-08" db="EMBL/GenBank/DDBJ databases">
        <title>Genomic Encyclopedia of Archaeal and Bacterial Type Strains, Phase II (KMG-II): from individual species to whole genera.</title>
        <authorList>
            <person name="Goeker M."/>
        </authorList>
    </citation>
    <scope>NUCLEOTIDE SEQUENCE [LARGE SCALE GENOMIC DNA]</scope>
    <source>
        <strain evidence="3 4">DSM 45791</strain>
    </source>
</reference>
<dbReference type="RefSeq" id="WP_170217852.1">
    <property type="nucleotide sequence ID" value="NZ_CP144375.1"/>
</dbReference>
<protein>
    <submittedName>
        <fullName evidence="3">Uncharacterized protein</fullName>
    </submittedName>
</protein>
<feature type="region of interest" description="Disordered" evidence="1">
    <location>
        <begin position="133"/>
        <end position="164"/>
    </location>
</feature>
<proteinExistence type="predicted"/>
<sequence length="164" mass="15819">MPKTFVGIIAATLVAAVLGVTGGVAQASTPTLVQQVQQGRDRLAAAWQAKDVDAVRAAVTDLGPVLAAVRGGSDRDSLSPETAMYLNRAEAQQAQLAAALTAPQPRSGILDSVGSLVSGLLDSLSHLLSGLLGGGGGGGDSDSGGSGGTGGSGPADHGPAPAAA</sequence>
<gene>
    <name evidence="3" type="ORF">BCF44_1121</name>
</gene>
<comment type="caution">
    <text evidence="3">The sequence shown here is derived from an EMBL/GenBank/DDBJ whole genome shotgun (WGS) entry which is preliminary data.</text>
</comment>
<name>A0A3E0HBH4_9PSEU</name>
<feature type="compositionally biased region" description="Low complexity" evidence="1">
    <location>
        <begin position="154"/>
        <end position="164"/>
    </location>
</feature>
<dbReference type="Proteomes" id="UP000256269">
    <property type="component" value="Unassembled WGS sequence"/>
</dbReference>
<feature type="chain" id="PRO_5017767272" evidence="2">
    <location>
        <begin position="28"/>
        <end position="164"/>
    </location>
</feature>
<evidence type="ECO:0000256" key="2">
    <source>
        <dbReference type="SAM" id="SignalP"/>
    </source>
</evidence>
<evidence type="ECO:0000256" key="1">
    <source>
        <dbReference type="SAM" id="MobiDB-lite"/>
    </source>
</evidence>
<feature type="signal peptide" evidence="2">
    <location>
        <begin position="1"/>
        <end position="27"/>
    </location>
</feature>
<evidence type="ECO:0000313" key="3">
    <source>
        <dbReference type="EMBL" id="REH40920.1"/>
    </source>
</evidence>
<dbReference type="AlphaFoldDB" id="A0A3E0HBH4"/>
<evidence type="ECO:0000313" key="4">
    <source>
        <dbReference type="Proteomes" id="UP000256269"/>
    </source>
</evidence>
<keyword evidence="4" id="KW-1185">Reference proteome</keyword>
<organism evidence="3 4">
    <name type="scientific">Kutzneria buriramensis</name>
    <dbReference type="NCBI Taxonomy" id="1045776"/>
    <lineage>
        <taxon>Bacteria</taxon>
        <taxon>Bacillati</taxon>
        <taxon>Actinomycetota</taxon>
        <taxon>Actinomycetes</taxon>
        <taxon>Pseudonocardiales</taxon>
        <taxon>Pseudonocardiaceae</taxon>
        <taxon>Kutzneria</taxon>
    </lineage>
</organism>
<accession>A0A3E0HBH4</accession>